<dbReference type="PROSITE" id="PS51073">
    <property type="entry name" value="RPEL"/>
    <property type="match status" value="2"/>
</dbReference>
<dbReference type="STRING" id="1160509.A0A3N4HTM7"/>
<evidence type="ECO:0000256" key="5">
    <source>
        <dbReference type="SAM" id="MobiDB-lite"/>
    </source>
</evidence>
<proteinExistence type="predicted"/>
<gene>
    <name evidence="6" type="ORF">BJ508DRAFT_417267</name>
</gene>
<feature type="repeat" description="RPEL" evidence="4">
    <location>
        <begin position="105"/>
        <end position="130"/>
    </location>
</feature>
<dbReference type="Proteomes" id="UP000275078">
    <property type="component" value="Unassembled WGS sequence"/>
</dbReference>
<dbReference type="Pfam" id="PF02755">
    <property type="entry name" value="RPEL"/>
    <property type="match status" value="3"/>
</dbReference>
<dbReference type="Gene3D" id="6.10.140.2040">
    <property type="match status" value="1"/>
</dbReference>
<dbReference type="GO" id="GO:0045944">
    <property type="term" value="P:positive regulation of transcription by RNA polymerase II"/>
    <property type="evidence" value="ECO:0007669"/>
    <property type="project" value="TreeGrafter"/>
</dbReference>
<evidence type="ECO:0000313" key="6">
    <source>
        <dbReference type="EMBL" id="RPA77182.1"/>
    </source>
</evidence>
<evidence type="ECO:0000256" key="2">
    <source>
        <dbReference type="ARBA" id="ARBA00022737"/>
    </source>
</evidence>
<dbReference type="SMART" id="SM00707">
    <property type="entry name" value="RPEL"/>
    <property type="match status" value="3"/>
</dbReference>
<keyword evidence="2" id="KW-0677">Repeat</keyword>
<dbReference type="PANTHER" id="PTHR22793">
    <property type="entry name" value="MYOCARDIN-RELATED TRANSCRIPTION FACTOR-RELATED"/>
    <property type="match status" value="1"/>
</dbReference>
<feature type="region of interest" description="Disordered" evidence="5">
    <location>
        <begin position="65"/>
        <end position="91"/>
    </location>
</feature>
<keyword evidence="3" id="KW-0539">Nucleus</keyword>
<keyword evidence="7" id="KW-1185">Reference proteome</keyword>
<organism evidence="6 7">
    <name type="scientific">Ascobolus immersus RN42</name>
    <dbReference type="NCBI Taxonomy" id="1160509"/>
    <lineage>
        <taxon>Eukaryota</taxon>
        <taxon>Fungi</taxon>
        <taxon>Dikarya</taxon>
        <taxon>Ascomycota</taxon>
        <taxon>Pezizomycotina</taxon>
        <taxon>Pezizomycetes</taxon>
        <taxon>Pezizales</taxon>
        <taxon>Ascobolaceae</taxon>
        <taxon>Ascobolus</taxon>
    </lineage>
</organism>
<sequence length="143" mass="16159">MASVDETPTSPIRERGLSLLHQLEHRPDVKELKERGIIMDPAVSPDLAARQKELDRQLKADALKKHLTHRPEKDDLVQRNILPPTTAAPQILQGQKELEKRMLEDKLAKELQHRPPVEEVIKKGILNPDEDPTKPTEAAEAQA</sequence>
<feature type="repeat" description="RPEL" evidence="4">
    <location>
        <begin position="61"/>
        <end position="86"/>
    </location>
</feature>
<dbReference type="GO" id="GO:0003713">
    <property type="term" value="F:transcription coactivator activity"/>
    <property type="evidence" value="ECO:0007669"/>
    <property type="project" value="TreeGrafter"/>
</dbReference>
<feature type="region of interest" description="Disordered" evidence="5">
    <location>
        <begin position="114"/>
        <end position="143"/>
    </location>
</feature>
<dbReference type="InterPro" id="IPR043451">
    <property type="entry name" value="Myocardin-like"/>
</dbReference>
<dbReference type="GO" id="GO:0005634">
    <property type="term" value="C:nucleus"/>
    <property type="evidence" value="ECO:0007669"/>
    <property type="project" value="UniProtKB-SubCell"/>
</dbReference>
<protein>
    <recommendedName>
        <fullName evidence="8">RPEL repeat protein</fullName>
    </recommendedName>
</protein>
<reference evidence="6 7" key="1">
    <citation type="journal article" date="2018" name="Nat. Ecol. Evol.">
        <title>Pezizomycetes genomes reveal the molecular basis of ectomycorrhizal truffle lifestyle.</title>
        <authorList>
            <person name="Murat C."/>
            <person name="Payen T."/>
            <person name="Noel B."/>
            <person name="Kuo A."/>
            <person name="Morin E."/>
            <person name="Chen J."/>
            <person name="Kohler A."/>
            <person name="Krizsan K."/>
            <person name="Balestrini R."/>
            <person name="Da Silva C."/>
            <person name="Montanini B."/>
            <person name="Hainaut M."/>
            <person name="Levati E."/>
            <person name="Barry K.W."/>
            <person name="Belfiori B."/>
            <person name="Cichocki N."/>
            <person name="Clum A."/>
            <person name="Dockter R.B."/>
            <person name="Fauchery L."/>
            <person name="Guy J."/>
            <person name="Iotti M."/>
            <person name="Le Tacon F."/>
            <person name="Lindquist E.A."/>
            <person name="Lipzen A."/>
            <person name="Malagnac F."/>
            <person name="Mello A."/>
            <person name="Molinier V."/>
            <person name="Miyauchi S."/>
            <person name="Poulain J."/>
            <person name="Riccioni C."/>
            <person name="Rubini A."/>
            <person name="Sitrit Y."/>
            <person name="Splivallo R."/>
            <person name="Traeger S."/>
            <person name="Wang M."/>
            <person name="Zifcakova L."/>
            <person name="Wipf D."/>
            <person name="Zambonelli A."/>
            <person name="Paolocci F."/>
            <person name="Nowrousian M."/>
            <person name="Ottonello S."/>
            <person name="Baldrian P."/>
            <person name="Spatafora J.W."/>
            <person name="Henrissat B."/>
            <person name="Nagy L.G."/>
            <person name="Aury J.M."/>
            <person name="Wincker P."/>
            <person name="Grigoriev I.V."/>
            <person name="Bonfante P."/>
            <person name="Martin F.M."/>
        </authorList>
    </citation>
    <scope>NUCLEOTIDE SEQUENCE [LARGE SCALE GENOMIC DNA]</scope>
    <source>
        <strain evidence="6 7">RN42</strain>
    </source>
</reference>
<comment type="subcellular location">
    <subcellularLocation>
        <location evidence="1">Nucleus</location>
    </subcellularLocation>
</comment>
<evidence type="ECO:0000256" key="1">
    <source>
        <dbReference type="ARBA" id="ARBA00004123"/>
    </source>
</evidence>
<feature type="compositionally biased region" description="Basic and acidic residues" evidence="5">
    <location>
        <begin position="65"/>
        <end position="77"/>
    </location>
</feature>
<dbReference type="EMBL" id="ML119731">
    <property type="protein sequence ID" value="RPA77182.1"/>
    <property type="molecule type" value="Genomic_DNA"/>
</dbReference>
<dbReference type="OrthoDB" id="197676at2759"/>
<evidence type="ECO:0008006" key="8">
    <source>
        <dbReference type="Google" id="ProtNLM"/>
    </source>
</evidence>
<accession>A0A3N4HTM7</accession>
<dbReference type="InterPro" id="IPR004018">
    <property type="entry name" value="RPEL_repeat"/>
</dbReference>
<dbReference type="Gene3D" id="6.10.150.10">
    <property type="match status" value="1"/>
</dbReference>
<dbReference type="PANTHER" id="PTHR22793:SF12">
    <property type="entry name" value="MYOCARDIN-RELATED TRANSCRIPTION FACTOR, ISOFORM H"/>
    <property type="match status" value="1"/>
</dbReference>
<evidence type="ECO:0000256" key="4">
    <source>
        <dbReference type="PROSITE-ProRule" id="PRU00401"/>
    </source>
</evidence>
<evidence type="ECO:0000313" key="7">
    <source>
        <dbReference type="Proteomes" id="UP000275078"/>
    </source>
</evidence>
<evidence type="ECO:0000256" key="3">
    <source>
        <dbReference type="ARBA" id="ARBA00023242"/>
    </source>
</evidence>
<dbReference type="AlphaFoldDB" id="A0A3N4HTM7"/>
<name>A0A3N4HTM7_ASCIM</name>